<feature type="chain" id="PRO_5020547712" description="Lipoprotein" evidence="1">
    <location>
        <begin position="24"/>
        <end position="141"/>
    </location>
</feature>
<dbReference type="KEGG" id="stha:NCTC11429_02491"/>
<evidence type="ECO:0000313" key="5">
    <source>
        <dbReference type="Proteomes" id="UP001566204"/>
    </source>
</evidence>
<dbReference type="Proteomes" id="UP000308196">
    <property type="component" value="Chromosome"/>
</dbReference>
<reference evidence="3 4" key="1">
    <citation type="submission" date="2019-05" db="EMBL/GenBank/DDBJ databases">
        <authorList>
            <consortium name="Pathogen Informatics"/>
        </authorList>
    </citation>
    <scope>NUCLEOTIDE SEQUENCE [LARGE SCALE GENOMIC DNA]</scope>
    <source>
        <strain evidence="3 4">NCTC11429</strain>
    </source>
</reference>
<evidence type="ECO:0000313" key="2">
    <source>
        <dbReference type="EMBL" id="MEZ0454155.1"/>
    </source>
</evidence>
<sequence length="141" mass="15027">MKNRSIKSGVKTGILAIAFLSFAVGCSKDDDNVPKPVEDIQAAIGTFKGTIHVAGRDYYNAIVMVTKEGDDLVKVAAKSGELYSAVTPKVFKVQNISNIHISYSGGPSGSFTYLLDTKSLVVSTEKEAAADVSFNFEGTKQ</sequence>
<accession>A0A4U9VE60</accession>
<dbReference type="EMBL" id="LR590484">
    <property type="protein sequence ID" value="VTR41281.1"/>
    <property type="molecule type" value="Genomic_DNA"/>
</dbReference>
<gene>
    <name evidence="2" type="ORF">ABTW24_21370</name>
    <name evidence="3" type="ORF">NCTC11429_02491</name>
</gene>
<keyword evidence="5" id="KW-1185">Reference proteome</keyword>
<dbReference type="Proteomes" id="UP001566204">
    <property type="component" value="Unassembled WGS sequence"/>
</dbReference>
<dbReference type="RefSeq" id="WP_037533663.1">
    <property type="nucleotide sequence ID" value="NZ_CP141191.1"/>
</dbReference>
<dbReference type="PROSITE" id="PS51257">
    <property type="entry name" value="PROKAR_LIPOPROTEIN"/>
    <property type="match status" value="1"/>
</dbReference>
<protein>
    <recommendedName>
        <fullName evidence="6">Lipoprotein</fullName>
    </recommendedName>
</protein>
<dbReference type="EMBL" id="JBEOQB010000006">
    <property type="protein sequence ID" value="MEZ0454155.1"/>
    <property type="molecule type" value="Genomic_DNA"/>
</dbReference>
<proteinExistence type="predicted"/>
<evidence type="ECO:0000256" key="1">
    <source>
        <dbReference type="SAM" id="SignalP"/>
    </source>
</evidence>
<evidence type="ECO:0000313" key="3">
    <source>
        <dbReference type="EMBL" id="VTR41281.1"/>
    </source>
</evidence>
<evidence type="ECO:0008006" key="6">
    <source>
        <dbReference type="Google" id="ProtNLM"/>
    </source>
</evidence>
<reference evidence="2 5" key="2">
    <citation type="submission" date="2024-06" db="EMBL/GenBank/DDBJ databases">
        <title>Soil Sphingobacterium thalpophilum.</title>
        <authorList>
            <person name="Yang J."/>
            <person name="Li J."/>
        </authorList>
    </citation>
    <scope>NUCLEOTIDE SEQUENCE [LARGE SCALE GENOMIC DNA]</scope>
    <source>
        <strain evidence="2 5">22g91tb</strain>
    </source>
</reference>
<dbReference type="GeneID" id="78463201"/>
<name>A0A4U9VE60_9SPHI</name>
<feature type="signal peptide" evidence="1">
    <location>
        <begin position="1"/>
        <end position="23"/>
    </location>
</feature>
<keyword evidence="1" id="KW-0732">Signal</keyword>
<dbReference type="AlphaFoldDB" id="A0A4U9VE60"/>
<organism evidence="3 4">
    <name type="scientific">Sphingobacterium thalpophilum</name>
    <dbReference type="NCBI Taxonomy" id="259"/>
    <lineage>
        <taxon>Bacteria</taxon>
        <taxon>Pseudomonadati</taxon>
        <taxon>Bacteroidota</taxon>
        <taxon>Sphingobacteriia</taxon>
        <taxon>Sphingobacteriales</taxon>
        <taxon>Sphingobacteriaceae</taxon>
        <taxon>Sphingobacterium</taxon>
    </lineage>
</organism>
<evidence type="ECO:0000313" key="4">
    <source>
        <dbReference type="Proteomes" id="UP000308196"/>
    </source>
</evidence>